<dbReference type="PANTHER" id="PTHR43272">
    <property type="entry name" value="LONG-CHAIN-FATTY-ACID--COA LIGASE"/>
    <property type="match status" value="1"/>
</dbReference>
<dbReference type="SUPFAM" id="SSF56801">
    <property type="entry name" value="Acetyl-CoA synthetase-like"/>
    <property type="match status" value="1"/>
</dbReference>
<evidence type="ECO:0000313" key="5">
    <source>
        <dbReference type="Proteomes" id="UP000199758"/>
    </source>
</evidence>
<dbReference type="InterPro" id="IPR020845">
    <property type="entry name" value="AMP-binding_CS"/>
</dbReference>
<dbReference type="PRINTS" id="PR00154">
    <property type="entry name" value="AMPBINDING"/>
</dbReference>
<dbReference type="GO" id="GO:0005524">
    <property type="term" value="F:ATP binding"/>
    <property type="evidence" value="ECO:0007669"/>
    <property type="project" value="UniProtKB-KW"/>
</dbReference>
<dbReference type="AlphaFoldDB" id="A0A1M5JW65"/>
<dbReference type="STRING" id="490188.SAMN04488068_0233"/>
<accession>A0A1M5JW65</accession>
<keyword evidence="2" id="KW-0067">ATP-binding</keyword>
<dbReference type="PANTHER" id="PTHR43272:SF33">
    <property type="entry name" value="AMP-BINDING DOMAIN-CONTAINING PROTEIN-RELATED"/>
    <property type="match status" value="1"/>
</dbReference>
<gene>
    <name evidence="4" type="ORF">SAMN04488068_0233</name>
</gene>
<dbReference type="InterPro" id="IPR000873">
    <property type="entry name" value="AMP-dep_synth/lig_dom"/>
</dbReference>
<dbReference type="EMBL" id="FQWZ01000001">
    <property type="protein sequence ID" value="SHG44778.1"/>
    <property type="molecule type" value="Genomic_DNA"/>
</dbReference>
<dbReference type="InterPro" id="IPR042099">
    <property type="entry name" value="ANL_N_sf"/>
</dbReference>
<organism evidence="4 5">
    <name type="scientific">Hydrocarboniphaga daqingensis</name>
    <dbReference type="NCBI Taxonomy" id="490188"/>
    <lineage>
        <taxon>Bacteria</taxon>
        <taxon>Pseudomonadati</taxon>
        <taxon>Pseudomonadota</taxon>
        <taxon>Gammaproteobacteria</taxon>
        <taxon>Nevskiales</taxon>
        <taxon>Nevskiaceae</taxon>
        <taxon>Hydrocarboniphaga</taxon>
    </lineage>
</organism>
<dbReference type="InterPro" id="IPR020459">
    <property type="entry name" value="AMP-binding"/>
</dbReference>
<dbReference type="PROSITE" id="PS00455">
    <property type="entry name" value="AMP_BINDING"/>
    <property type="match status" value="1"/>
</dbReference>
<evidence type="ECO:0000259" key="3">
    <source>
        <dbReference type="Pfam" id="PF00501"/>
    </source>
</evidence>
<name>A0A1M5JW65_9GAMM</name>
<evidence type="ECO:0000256" key="1">
    <source>
        <dbReference type="ARBA" id="ARBA00022741"/>
    </source>
</evidence>
<reference evidence="4 5" key="1">
    <citation type="submission" date="2016-11" db="EMBL/GenBank/DDBJ databases">
        <authorList>
            <person name="Jaros S."/>
            <person name="Januszkiewicz K."/>
            <person name="Wedrychowicz H."/>
        </authorList>
    </citation>
    <scope>NUCLEOTIDE SEQUENCE [LARGE SCALE GENOMIC DNA]</scope>
    <source>
        <strain evidence="4 5">CGMCC 1.7049</strain>
    </source>
</reference>
<dbReference type="GO" id="GO:0004467">
    <property type="term" value="F:long-chain fatty acid-CoA ligase activity"/>
    <property type="evidence" value="ECO:0007669"/>
    <property type="project" value="TreeGrafter"/>
</dbReference>
<dbReference type="OrthoDB" id="9803968at2"/>
<dbReference type="Pfam" id="PF23562">
    <property type="entry name" value="AMP-binding_C_3"/>
    <property type="match status" value="1"/>
</dbReference>
<dbReference type="Pfam" id="PF00501">
    <property type="entry name" value="AMP-binding"/>
    <property type="match status" value="1"/>
</dbReference>
<keyword evidence="1" id="KW-0547">Nucleotide-binding</keyword>
<feature type="domain" description="AMP-dependent synthetase/ligase" evidence="3">
    <location>
        <begin position="12"/>
        <end position="385"/>
    </location>
</feature>
<dbReference type="Gene3D" id="3.40.50.12780">
    <property type="entry name" value="N-terminal domain of ligase-like"/>
    <property type="match status" value="1"/>
</dbReference>
<evidence type="ECO:0000313" key="4">
    <source>
        <dbReference type="EMBL" id="SHG44778.1"/>
    </source>
</evidence>
<dbReference type="GO" id="GO:0016020">
    <property type="term" value="C:membrane"/>
    <property type="evidence" value="ECO:0007669"/>
    <property type="project" value="TreeGrafter"/>
</dbReference>
<sequence length="555" mass="60765">MQEQRNPVQMLAHWAQTKPDAPWLFQPDDGQFKPITWAQAYAQVQRMASALRAMGLASGARVAISGLNTAHWFMADLAIAMAGYVSVGLYPKQQADHVTYILEHSESQVLFLGPMSDAEVFVAAIPPAVRTIRFPYATAPRGELDWDALVAAHPPFTAYRPPAPDELATLVYTSGTTGKPKGVMITQRNCLYATAGGLKAMPPVGTERLFCYLPLAHMFERGAVELSSLSLGAEVWFLENIDKLGEQVVQVQPTRFCGVPLVYTRMQAAILKKLPQAKLDRLLRIPLVSTLIKRKIRHGLGLSRARYVIVGAAPMPDALTHWFARLGVTILQGYGMTENSIYATCNLPGANRIGSVGREMPGAGLKISPDGEILFKSDAVMAGYYKDAEKTHEAFTSDGHLRTGDKGRIEDGYLYITGRVKDLFKTAKGKYVSPAPIESALARNPLLDQLCFVGNGLNQPIMLATLSAGGRELPRSEVESALVADLDAVNATLEPHEKIAKIVIVRDTWGIDNGMTTPTMKVKRSEVESRYRELLQREAAHRSKIGWEVGSTPQA</sequence>
<dbReference type="Proteomes" id="UP000199758">
    <property type="component" value="Unassembled WGS sequence"/>
</dbReference>
<proteinExistence type="predicted"/>
<protein>
    <submittedName>
        <fullName evidence="4">Long-chain acyl-CoA synthetase</fullName>
    </submittedName>
</protein>
<dbReference type="RefSeq" id="WP_072892863.1">
    <property type="nucleotide sequence ID" value="NZ_FQWZ01000001.1"/>
</dbReference>
<evidence type="ECO:0000256" key="2">
    <source>
        <dbReference type="ARBA" id="ARBA00022840"/>
    </source>
</evidence>
<keyword evidence="5" id="KW-1185">Reference proteome</keyword>